<feature type="compositionally biased region" description="Polar residues" evidence="1">
    <location>
        <begin position="28"/>
        <end position="37"/>
    </location>
</feature>
<dbReference type="Pfam" id="PF00078">
    <property type="entry name" value="RVT_1"/>
    <property type="match status" value="1"/>
</dbReference>
<feature type="domain" description="Reverse transcriptase" evidence="2">
    <location>
        <begin position="316"/>
        <end position="464"/>
    </location>
</feature>
<dbReference type="EC" id="1.-.-.-" evidence="3"/>
<keyword evidence="3" id="KW-0808">Transferase</keyword>
<accession>A0A5K1K0X2</accession>
<dbReference type="PANTHER" id="PTHR33050">
    <property type="entry name" value="REVERSE TRANSCRIPTASE DOMAIN-CONTAINING PROTEIN"/>
    <property type="match status" value="1"/>
</dbReference>
<evidence type="ECO:0000313" key="3">
    <source>
        <dbReference type="EMBL" id="VWO98972.1"/>
    </source>
</evidence>
<dbReference type="InterPro" id="IPR043502">
    <property type="entry name" value="DNA/RNA_pol_sf"/>
</dbReference>
<dbReference type="AlphaFoldDB" id="A0A5K1K0X2"/>
<dbReference type="Gene3D" id="3.30.70.270">
    <property type="match status" value="1"/>
</dbReference>
<dbReference type="EC" id="2.1.1.-" evidence="3"/>
<dbReference type="InterPro" id="IPR052055">
    <property type="entry name" value="Hepadnavirus_pol/RT"/>
</dbReference>
<dbReference type="EMBL" id="LR727306">
    <property type="protein sequence ID" value="VWO98972.1"/>
    <property type="molecule type" value="Genomic_DNA"/>
</dbReference>
<feature type="compositionally biased region" description="Polar residues" evidence="1">
    <location>
        <begin position="717"/>
        <end position="727"/>
    </location>
</feature>
<dbReference type="InterPro" id="IPR043128">
    <property type="entry name" value="Rev_trsase/Diguanyl_cyclase"/>
</dbReference>
<dbReference type="CDD" id="cd09275">
    <property type="entry name" value="RNase_HI_RT_DIRS1"/>
    <property type="match status" value="1"/>
</dbReference>
<evidence type="ECO:0000256" key="1">
    <source>
        <dbReference type="SAM" id="MobiDB-lite"/>
    </source>
</evidence>
<gene>
    <name evidence="3" type="primary">Q2I0M6</name>
</gene>
<feature type="compositionally biased region" description="Polar residues" evidence="1">
    <location>
        <begin position="54"/>
        <end position="67"/>
    </location>
</feature>
<dbReference type="GO" id="GO:0004497">
    <property type="term" value="F:monooxygenase activity"/>
    <property type="evidence" value="ECO:0007669"/>
    <property type="project" value="UniProtKB-KW"/>
</dbReference>
<dbReference type="GO" id="GO:0032259">
    <property type="term" value="P:methylation"/>
    <property type="evidence" value="ECO:0007669"/>
    <property type="project" value="UniProtKB-KW"/>
</dbReference>
<proteinExistence type="predicted"/>
<sequence>MAHGYGLVNLPSPFTRKPNGRRQRSRLFRTQETTDALSDSRHPAGPPLAATRRPLTTSFTRHNPNKASHQRRQRSKRFRPRHTATYGTHAPPHAELSPAPQLLSVESQASSYLDIPRIAPPQASIPTVTRAEPLLLPEYAAPPTTSLAPSEPRPAFAHLPHTSEFPPAFHPPPRPNTIPRANIARRDSVTSAPRVHTQLNRDAWAYYLRDYPDSTFVEALLQIMDYGANIGFSGDRTASQSSQNLRSAFEHSTVVAADLQLQLAKGRVHGPFPIPPFNNFRSSPLGVAARKRSSKLRVIHHLSWPRGTSVNDGVPDSEASIVYETFRSAVDALRTSGRGSMMVKLDLEQAFRQIPVRPADWPLLGFTWLGEFYYHVVLTFGLRSAPYIFNLFSEALHWILDRHLPAFIRHLLDDFLQIFSPSTQPSLVHHALEWTLSLGTALGLRFQLSKVDGPTTLIDFLGIALDSQAMEARLPPDKLSYLLELLRSWECRTRCQLLELQELTGYLQFCSLVIPFSRAFIRSLFNFMASFTSPYAHRHIPRPVRRDISWWLNLATRWNGIAIIDPARPQIAIHTDASGTKGAGGVLQDMWFAVRIPRRYQHRDIKFKEFYAIIYAILCWGDHLRGGHVLFHTDNTDVHAALSNLTIRSEPMMELLRQFLSLSCRFDFTFESQWIPGSTNSLADAASRFQYQRLFDLAPYLQHKPSPKRHHVDGSLPSGTRPTVTIH</sequence>
<feature type="compositionally biased region" description="Basic residues" evidence="1">
    <location>
        <begin position="68"/>
        <end position="82"/>
    </location>
</feature>
<keyword evidence="3" id="KW-0489">Methyltransferase</keyword>
<dbReference type="InterPro" id="IPR000477">
    <property type="entry name" value="RT_dom"/>
</dbReference>
<feature type="region of interest" description="Disordered" evidence="1">
    <location>
        <begin position="705"/>
        <end position="727"/>
    </location>
</feature>
<dbReference type="SUPFAM" id="SSF56672">
    <property type="entry name" value="DNA/RNA polymerases"/>
    <property type="match status" value="1"/>
</dbReference>
<evidence type="ECO:0000259" key="2">
    <source>
        <dbReference type="Pfam" id="PF00078"/>
    </source>
</evidence>
<dbReference type="PANTHER" id="PTHR33050:SF7">
    <property type="entry name" value="RIBONUCLEASE H"/>
    <property type="match status" value="1"/>
</dbReference>
<dbReference type="Gene3D" id="3.10.10.10">
    <property type="entry name" value="HIV Type 1 Reverse Transcriptase, subunit A, domain 1"/>
    <property type="match status" value="1"/>
</dbReference>
<feature type="compositionally biased region" description="Basic residues" evidence="1">
    <location>
        <begin position="18"/>
        <end position="27"/>
    </location>
</feature>
<name>A0A5K1K0X2_9APHY</name>
<organism evidence="3">
    <name type="scientific">Ganoderma boninense</name>
    <dbReference type="NCBI Taxonomy" id="34458"/>
    <lineage>
        <taxon>Eukaryota</taxon>
        <taxon>Fungi</taxon>
        <taxon>Dikarya</taxon>
        <taxon>Basidiomycota</taxon>
        <taxon>Agaricomycotina</taxon>
        <taxon>Agaricomycetes</taxon>
        <taxon>Polyporales</taxon>
        <taxon>Polyporaceae</taxon>
        <taxon>Ganoderma</taxon>
    </lineage>
</organism>
<protein>
    <submittedName>
        <fullName evidence="3">Dual O-methyltransferase/FAD-dependent monooxygenase CTB3 (Cercosporin toxin biosynthesis cluster protein 3)</fullName>
        <ecNumber evidence="3">1.-.-.-</ecNumber>
        <ecNumber evidence="3">2.1.1.-</ecNumber>
    </submittedName>
</protein>
<feature type="region of interest" description="Disordered" evidence="1">
    <location>
        <begin position="1"/>
        <end position="96"/>
    </location>
</feature>
<keyword evidence="3" id="KW-0503">Monooxygenase</keyword>
<reference evidence="3" key="1">
    <citation type="submission" date="2019-10" db="EMBL/GenBank/DDBJ databases">
        <authorList>
            <person name="Nor Muhammad N."/>
        </authorList>
    </citation>
    <scope>NUCLEOTIDE SEQUENCE</scope>
</reference>
<keyword evidence="3" id="KW-0560">Oxidoreductase</keyword>
<dbReference type="GO" id="GO:0008168">
    <property type="term" value="F:methyltransferase activity"/>
    <property type="evidence" value="ECO:0007669"/>
    <property type="project" value="UniProtKB-KW"/>
</dbReference>